<dbReference type="InterPro" id="IPR000277">
    <property type="entry name" value="Cys/Met-Metab_PyrdxlP-dep_enz"/>
</dbReference>
<feature type="modified residue" description="N6-(pyridoxal phosphate)lysine" evidence="8">
    <location>
        <position position="195"/>
    </location>
</feature>
<dbReference type="Gene3D" id="3.90.1150.10">
    <property type="entry name" value="Aspartate Aminotransferase, domain 1"/>
    <property type="match status" value="1"/>
</dbReference>
<evidence type="ECO:0000256" key="2">
    <source>
        <dbReference type="ARBA" id="ARBA00009077"/>
    </source>
</evidence>
<dbReference type="AlphaFoldDB" id="A0A1V4ID24"/>
<evidence type="ECO:0000256" key="5">
    <source>
        <dbReference type="ARBA" id="ARBA00022898"/>
    </source>
</evidence>
<dbReference type="PANTHER" id="PTHR11808">
    <property type="entry name" value="TRANS-SULFURATION ENZYME FAMILY MEMBER"/>
    <property type="match status" value="1"/>
</dbReference>
<reference evidence="10 11" key="1">
    <citation type="submission" date="2017-03" db="EMBL/GenBank/DDBJ databases">
        <title>Genome sequence of Clostridium oryzae DSM 28571.</title>
        <authorList>
            <person name="Poehlein A."/>
            <person name="Daniel R."/>
        </authorList>
    </citation>
    <scope>NUCLEOTIDE SEQUENCE [LARGE SCALE GENOMIC DNA]</scope>
    <source>
        <strain evidence="10 11">DSM 28571</strain>
    </source>
</reference>
<dbReference type="InterPro" id="IPR054542">
    <property type="entry name" value="Cys_met_metab_PP"/>
</dbReference>
<dbReference type="FunFam" id="3.90.1150.10:FF:000033">
    <property type="entry name" value="Cystathionine gamma-synthase"/>
    <property type="match status" value="1"/>
</dbReference>
<dbReference type="PIRSF" id="PIRSF001434">
    <property type="entry name" value="CGS"/>
    <property type="match status" value="1"/>
</dbReference>
<evidence type="ECO:0000256" key="1">
    <source>
        <dbReference type="ARBA" id="ARBA00001933"/>
    </source>
</evidence>
<name>A0A1V4ID24_9CLOT</name>
<keyword evidence="6" id="KW-0486">Methionine biosynthesis</keyword>
<dbReference type="Pfam" id="PF01053">
    <property type="entry name" value="Cys_Met_Meta_PP"/>
    <property type="match status" value="1"/>
</dbReference>
<dbReference type="PROSITE" id="PS00868">
    <property type="entry name" value="CYS_MET_METAB_PP"/>
    <property type="match status" value="1"/>
</dbReference>
<sequence>MNFGSKLIHNGNEIDKNTGALSIPIYQTSTFHQYDIDNLGKYDYTRSGNPTREALENTIAQLEGGIRGFAFSSGMAATSSVLSIFSSDDHIIVGNDVYGGTYRIASSFFNKFKVQITFTDMTDPDNIKNSIKNNTKAIFLETPSNPLLKITDLRTCIKIAKDYGLIVIVDNTFMSPYLQRPLELGADIVIHSATKFIGGHSDVVSGLVATKNKDLADKIYFVQNSFGAVLGPQDSWLLLRGLKTLKVRLDYECKSALELAQWLSTHKKITNVYYPGLKEHIGSDIHLSQALNGGAVLSFKTDTEATAKKFMKNVTLAAVAVSLGGVESIASYPVKMSHAAIPVQEREKLGITNNLIRLSVGLEDTQDLIEDFKKALE</sequence>
<evidence type="ECO:0000256" key="9">
    <source>
        <dbReference type="RuleBase" id="RU362118"/>
    </source>
</evidence>
<dbReference type="EMBL" id="MZGV01000070">
    <property type="protein sequence ID" value="OPJ57871.1"/>
    <property type="molecule type" value="Genomic_DNA"/>
</dbReference>
<dbReference type="InterPro" id="IPR015424">
    <property type="entry name" value="PyrdxlP-dep_Trfase"/>
</dbReference>
<evidence type="ECO:0000256" key="4">
    <source>
        <dbReference type="ARBA" id="ARBA00022605"/>
    </source>
</evidence>
<dbReference type="GO" id="GO:0019346">
    <property type="term" value="P:transsulfuration"/>
    <property type="evidence" value="ECO:0007669"/>
    <property type="project" value="InterPro"/>
</dbReference>
<dbReference type="InterPro" id="IPR015421">
    <property type="entry name" value="PyrdxlP-dep_Trfase_major"/>
</dbReference>
<evidence type="ECO:0000256" key="6">
    <source>
        <dbReference type="ARBA" id="ARBA00023167"/>
    </source>
</evidence>
<dbReference type="Gene3D" id="3.40.640.10">
    <property type="entry name" value="Type I PLP-dependent aspartate aminotransferase-like (Major domain)"/>
    <property type="match status" value="1"/>
</dbReference>
<protein>
    <recommendedName>
        <fullName evidence="3">cysteine-S-conjugate beta-lyase</fullName>
        <ecNumber evidence="3">4.4.1.13</ecNumber>
    </recommendedName>
</protein>
<keyword evidence="7 10" id="KW-0456">Lyase</keyword>
<dbReference type="STRING" id="1450648.CLORY_38870"/>
<comment type="caution">
    <text evidence="10">The sequence shown here is derived from an EMBL/GenBank/DDBJ whole genome shotgun (WGS) entry which is preliminary data.</text>
</comment>
<dbReference type="FunFam" id="3.40.640.10:FF:000009">
    <property type="entry name" value="Cystathionine gamma-synthase homolog"/>
    <property type="match status" value="1"/>
</dbReference>
<proteinExistence type="inferred from homology"/>
<comment type="cofactor">
    <cofactor evidence="1 9">
        <name>pyridoxal 5'-phosphate</name>
        <dbReference type="ChEBI" id="CHEBI:597326"/>
    </cofactor>
</comment>
<keyword evidence="4" id="KW-0028">Amino-acid biosynthesis</keyword>
<dbReference type="InterPro" id="IPR015422">
    <property type="entry name" value="PyrdxlP-dep_Trfase_small"/>
</dbReference>
<dbReference type="GO" id="GO:0005737">
    <property type="term" value="C:cytoplasm"/>
    <property type="evidence" value="ECO:0007669"/>
    <property type="project" value="TreeGrafter"/>
</dbReference>
<gene>
    <name evidence="10" type="primary">metC_2</name>
    <name evidence="10" type="ORF">CLORY_38870</name>
</gene>
<dbReference type="EC" id="4.4.1.13" evidence="3"/>
<organism evidence="10 11">
    <name type="scientific">Clostridium oryzae</name>
    <dbReference type="NCBI Taxonomy" id="1450648"/>
    <lineage>
        <taxon>Bacteria</taxon>
        <taxon>Bacillati</taxon>
        <taxon>Bacillota</taxon>
        <taxon>Clostridia</taxon>
        <taxon>Eubacteriales</taxon>
        <taxon>Clostridiaceae</taxon>
        <taxon>Clostridium</taxon>
    </lineage>
</organism>
<keyword evidence="11" id="KW-1185">Reference proteome</keyword>
<evidence type="ECO:0000256" key="8">
    <source>
        <dbReference type="PIRSR" id="PIRSR001434-2"/>
    </source>
</evidence>
<evidence type="ECO:0000256" key="3">
    <source>
        <dbReference type="ARBA" id="ARBA00012224"/>
    </source>
</evidence>
<dbReference type="RefSeq" id="WP_079427599.1">
    <property type="nucleotide sequence ID" value="NZ_MZGV01000070.1"/>
</dbReference>
<comment type="similarity">
    <text evidence="2 9">Belongs to the trans-sulfuration enzymes family.</text>
</comment>
<accession>A0A1V4ID24</accession>
<dbReference type="OrthoDB" id="9780685at2"/>
<dbReference type="GO" id="GO:0047804">
    <property type="term" value="F:cysteine-S-conjugate beta-lyase activity"/>
    <property type="evidence" value="ECO:0007669"/>
    <property type="project" value="UniProtKB-EC"/>
</dbReference>
<keyword evidence="5 8" id="KW-0663">Pyridoxal phosphate</keyword>
<evidence type="ECO:0000256" key="7">
    <source>
        <dbReference type="ARBA" id="ARBA00023239"/>
    </source>
</evidence>
<evidence type="ECO:0000313" key="10">
    <source>
        <dbReference type="EMBL" id="OPJ57871.1"/>
    </source>
</evidence>
<dbReference type="CDD" id="cd00614">
    <property type="entry name" value="CGS_like"/>
    <property type="match status" value="1"/>
</dbReference>
<dbReference type="GO" id="GO:0030170">
    <property type="term" value="F:pyridoxal phosphate binding"/>
    <property type="evidence" value="ECO:0007669"/>
    <property type="project" value="InterPro"/>
</dbReference>
<dbReference type="Proteomes" id="UP000190080">
    <property type="component" value="Unassembled WGS sequence"/>
</dbReference>
<dbReference type="PANTHER" id="PTHR11808:SF50">
    <property type="entry name" value="CYSTATHIONINE BETA-LYASE"/>
    <property type="match status" value="1"/>
</dbReference>
<dbReference type="GO" id="GO:0009086">
    <property type="term" value="P:methionine biosynthetic process"/>
    <property type="evidence" value="ECO:0007669"/>
    <property type="project" value="UniProtKB-KW"/>
</dbReference>
<dbReference type="SUPFAM" id="SSF53383">
    <property type="entry name" value="PLP-dependent transferases"/>
    <property type="match status" value="1"/>
</dbReference>
<evidence type="ECO:0000313" key="11">
    <source>
        <dbReference type="Proteomes" id="UP000190080"/>
    </source>
</evidence>